<organism evidence="2 3">
    <name type="scientific">Paraburkholderia youngii</name>
    <dbReference type="NCBI Taxonomy" id="2782701"/>
    <lineage>
        <taxon>Bacteria</taxon>
        <taxon>Pseudomonadati</taxon>
        <taxon>Pseudomonadota</taxon>
        <taxon>Betaproteobacteria</taxon>
        <taxon>Burkholderiales</taxon>
        <taxon>Burkholderiaceae</taxon>
        <taxon>Paraburkholderia</taxon>
    </lineage>
</organism>
<proteinExistence type="predicted"/>
<comment type="caution">
    <text evidence="2">The sequence shown here is derived from an EMBL/GenBank/DDBJ whole genome shotgun (WGS) entry which is preliminary data.</text>
</comment>
<dbReference type="Pfam" id="PF00171">
    <property type="entry name" value="Aldedh"/>
    <property type="match status" value="1"/>
</dbReference>
<sequence length="144" mass="15629">MSVSGQPNGWLPSRTHCVSRVFEQQLLTKWETGRECDMAFNLRGRPGFTAQTNTRMFEVFCEVASLPAGVVNDGPLARGAFYRPALLEINDHPPAIAQTEVFGPILVAHAFDSEDECKASLITSSAAMHRCGYAGGKQKGAQLS</sequence>
<dbReference type="Gene3D" id="3.40.309.10">
    <property type="entry name" value="Aldehyde Dehydrogenase, Chain A, domain 2"/>
    <property type="match status" value="1"/>
</dbReference>
<dbReference type="InterPro" id="IPR016163">
    <property type="entry name" value="Ald_DH_C"/>
</dbReference>
<name>A0ABX2NUZ9_9BURK</name>
<evidence type="ECO:0000313" key="2">
    <source>
        <dbReference type="EMBL" id="NVI07953.1"/>
    </source>
</evidence>
<keyword evidence="3" id="KW-1185">Reference proteome</keyword>
<dbReference type="InterPro" id="IPR015590">
    <property type="entry name" value="Aldehyde_DH_dom"/>
</dbReference>
<dbReference type="Proteomes" id="UP000821598">
    <property type="component" value="Unassembled WGS sequence"/>
</dbReference>
<protein>
    <submittedName>
        <fullName evidence="2">Aldehyde dehydrogenase family protein</fullName>
    </submittedName>
</protein>
<evidence type="ECO:0000259" key="1">
    <source>
        <dbReference type="Pfam" id="PF00171"/>
    </source>
</evidence>
<gene>
    <name evidence="2" type="ORF">FSB64_30210</name>
</gene>
<dbReference type="InterPro" id="IPR016161">
    <property type="entry name" value="Ald_DH/histidinol_DH"/>
</dbReference>
<evidence type="ECO:0000313" key="3">
    <source>
        <dbReference type="Proteomes" id="UP000821598"/>
    </source>
</evidence>
<reference evidence="2 3" key="1">
    <citation type="submission" date="2019-08" db="EMBL/GenBank/DDBJ databases">
        <title>Paraburkholderia simonii sp. nov. and P. youngii sp. nov. Brazilian and Mexican Mimosa-associated rhizobia.</title>
        <authorList>
            <person name="Mavima L."/>
            <person name="Beukes C.W."/>
            <person name="Palmer M."/>
            <person name="De Meyer S.E."/>
            <person name="James E.K."/>
            <person name="Maluk M."/>
            <person name="Avontuur J.R."/>
            <person name="Chan W.Y."/>
            <person name="Venter S.N."/>
            <person name="Steenkamp E.T."/>
        </authorList>
    </citation>
    <scope>NUCLEOTIDE SEQUENCE [LARGE SCALE GENOMIC DNA]</scope>
    <source>
        <strain evidence="2 3">JPY454</strain>
    </source>
</reference>
<dbReference type="EMBL" id="VOMC01000040">
    <property type="protein sequence ID" value="NVI07953.1"/>
    <property type="molecule type" value="Genomic_DNA"/>
</dbReference>
<feature type="domain" description="Aldehyde dehydrogenase" evidence="1">
    <location>
        <begin position="72"/>
        <end position="117"/>
    </location>
</feature>
<dbReference type="SUPFAM" id="SSF53720">
    <property type="entry name" value="ALDH-like"/>
    <property type="match status" value="1"/>
</dbReference>
<accession>A0ABX2NUZ9</accession>